<name>A0ABN9UVF6_9DINO</name>
<gene>
    <name evidence="3" type="ORF">PCOR1329_LOCUS51908</name>
</gene>
<feature type="region of interest" description="Disordered" evidence="1">
    <location>
        <begin position="1515"/>
        <end position="1566"/>
    </location>
</feature>
<feature type="region of interest" description="Disordered" evidence="1">
    <location>
        <begin position="355"/>
        <end position="375"/>
    </location>
</feature>
<evidence type="ECO:0000256" key="2">
    <source>
        <dbReference type="SAM" id="SignalP"/>
    </source>
</evidence>
<feature type="compositionally biased region" description="Low complexity" evidence="1">
    <location>
        <begin position="1085"/>
        <end position="1100"/>
    </location>
</feature>
<feature type="region of interest" description="Disordered" evidence="1">
    <location>
        <begin position="187"/>
        <end position="212"/>
    </location>
</feature>
<evidence type="ECO:0008006" key="5">
    <source>
        <dbReference type="Google" id="ProtNLM"/>
    </source>
</evidence>
<feature type="region of interest" description="Disordered" evidence="1">
    <location>
        <begin position="1073"/>
        <end position="1102"/>
    </location>
</feature>
<reference evidence="3" key="1">
    <citation type="submission" date="2023-10" db="EMBL/GenBank/DDBJ databases">
        <authorList>
            <person name="Chen Y."/>
            <person name="Shah S."/>
            <person name="Dougan E. K."/>
            <person name="Thang M."/>
            <person name="Chan C."/>
        </authorList>
    </citation>
    <scope>NUCLEOTIDE SEQUENCE [LARGE SCALE GENOMIC DNA]</scope>
</reference>
<dbReference type="Proteomes" id="UP001189429">
    <property type="component" value="Unassembled WGS sequence"/>
</dbReference>
<feature type="signal peptide" evidence="2">
    <location>
        <begin position="1"/>
        <end position="24"/>
    </location>
</feature>
<protein>
    <recommendedName>
        <fullName evidence="5">START domain-containing protein</fullName>
    </recommendedName>
</protein>
<evidence type="ECO:0000256" key="1">
    <source>
        <dbReference type="SAM" id="MobiDB-lite"/>
    </source>
</evidence>
<keyword evidence="4" id="KW-1185">Reference proteome</keyword>
<feature type="chain" id="PRO_5047161761" description="START domain-containing protein" evidence="2">
    <location>
        <begin position="25"/>
        <end position="1824"/>
    </location>
</feature>
<accession>A0ABN9UVF6</accession>
<feature type="region of interest" description="Disordered" evidence="1">
    <location>
        <begin position="548"/>
        <end position="586"/>
    </location>
</feature>
<feature type="compositionally biased region" description="Low complexity" evidence="1">
    <location>
        <begin position="565"/>
        <end position="575"/>
    </location>
</feature>
<feature type="compositionally biased region" description="Basic and acidic residues" evidence="1">
    <location>
        <begin position="576"/>
        <end position="586"/>
    </location>
</feature>
<evidence type="ECO:0000313" key="4">
    <source>
        <dbReference type="Proteomes" id="UP001189429"/>
    </source>
</evidence>
<feature type="compositionally biased region" description="Basic and acidic residues" evidence="1">
    <location>
        <begin position="1550"/>
        <end position="1566"/>
    </location>
</feature>
<evidence type="ECO:0000313" key="3">
    <source>
        <dbReference type="EMBL" id="CAK0863883.1"/>
    </source>
</evidence>
<proteinExistence type="predicted"/>
<sequence length="1824" mass="197900">MAAPPGHLALVAVGLANLIALLSGGLHPPFEPGLPPCALHAVCPPAWLPPDPESCPPCPELEAAPCPVVQPVCPVVESSKPEPEVDPWGWVAAAAPGNYAGWCITASAAAVRKKMIARRHLPPLAVAEEWCAELPVGSLIRVSYDGEATDHTRIVLWPCRRRDARGRLRGKTTYWVLSADGDVWEEDLSGKNPATGPSGGSVLDQTTGDPPDGRRLYRFRLLPSLDEILERAAECRETMLGRGQREFEGAERVMLPDGVERAGREYFPWLIGERPWVLAEPLTGMPVGTVVDPLPEGVVRAGSQALAHLSGGGRWARLEQVDANGIVEWAAGRLEELRGLLGAAPLPAPAVSVVGGAETPPPWGPTDRPGPDPLAAKLGLADESDARQEVAPEEPNNDVRTLWVDWDEQGERRKDFRRAVAESSEVEWDHHRLPSDRTCLHACKTMMNLNGSPRALLERFLREKGISPTDRVPHELRVLCDILEEAGEFDQLNLGGLACLEVAALRLNLLVDARKTSGTASYSNAKYLSPLTEVDQLAAPGLRSHVPRRAKEECEQLQGDEKAEAVAASASSSRAPPRETRGRQPRPDCWCRAEVHELASGAIDSLNWLAGWGPSDAGPPRPLDSIWGKRAGIVQWVASEALRRRAAAPSPCPSREAALSALLKGCSIYDASGSPRNLASFVRDRVSLPPSIVGCRQVEDSVGEAGRTYLEENHKRMRRPIHEIDFDSLPTPYFDPLLKRNKKKYRSFLKDLTSRGLFLATLKPSEQAGFFFVKKSDGHKMRMIVGARRASAWFNVPPSVQLLSCEGFGRVEVRLPEGVTIGSARAEELLGKFRLFLGMTDVKGCFYRMRIPLSLAKFFSLPAAPAHVLGLAGGAYVYVDNLGVITLSETIAQEARARLWGPSTKLDLELMRSCVGDGRFWKVYVGLGVLLARGCATGRALEMLLGRCAFCGLALRGSLSCWRASYRFIQRRYLEPARLWPEVVKEVKMFRGLLVLMVQDWWRPWNHCVLQTDASEIGWGMAQSFWPLRVVEEVGGLPERARSRSEQARALSMGPKRLRGLSALVAREPALPTGAPTVRTSLETDGGAAEGDGSSSGSDSVIEHLGRGRVRVRQLRARRAQMRAKLCADAILAAQEAGVGLLETVVVTQPTQADAEIDELFCNYLTENYLQGEQSSDGDQTMAALVSANPDFGVQTAELSSFEGAAVDLDCSEALALLREAAGDLGVAPVTLYQMRHSGASIDLAKGWRNLTSAQRRGEWTQAKSMHRYERSSRLGSSNSKLAPSLRAVCEQAERQFTQILTGQPFSIPVMLERPLASRLWHAAEMCELSHCKHVFLVELDQCQYGVGREALRQMVLEGRDLAREECRRRRLPPELGAHLGEDPTTMVDWHGDECGLGADVLEAARRRLRGKRPQRNGARVLEVAGDEESTRPVLVDGPLEDAGSVLLVAELHAGGGLGLGDELSPSEADVAVGPAVIGRRADGRPVLCERVAISGSGSWRAQAFENARRVAASALGPAEPPSAADGRPIDLRGSLRAPSGEAGGASTPREGRQVEQQAEDVRTLAVERNEQGVRLKEWRRAVGESSEETLDSCELRGGPAGLEVPRVLVLSAKPSAGLAAHSGPLQLASRGSSRYSGIPAVEQAAETRGRGEVPSPPLSLYPGDPGCPPQGFELLQLRRCAGSEPGPGWRLEVDRPQLRLHHRAEELGDGRRVHHLRASVELSAGFSAACALVADLDERRRWDRSIGRKPSFVQSKQGPWLVRRSGGPLGIGCRDHWFGVQLYDFDGHEVSTREEAFGQAVLLRAASPGGCAGAEGAVLSAAE</sequence>
<organism evidence="3 4">
    <name type="scientific">Prorocentrum cordatum</name>
    <dbReference type="NCBI Taxonomy" id="2364126"/>
    <lineage>
        <taxon>Eukaryota</taxon>
        <taxon>Sar</taxon>
        <taxon>Alveolata</taxon>
        <taxon>Dinophyceae</taxon>
        <taxon>Prorocentrales</taxon>
        <taxon>Prorocentraceae</taxon>
        <taxon>Prorocentrum</taxon>
    </lineage>
</organism>
<dbReference type="EMBL" id="CAUYUJ010016311">
    <property type="protein sequence ID" value="CAK0863883.1"/>
    <property type="molecule type" value="Genomic_DNA"/>
</dbReference>
<keyword evidence="2" id="KW-0732">Signal</keyword>
<comment type="caution">
    <text evidence="3">The sequence shown here is derived from an EMBL/GenBank/DDBJ whole genome shotgun (WGS) entry which is preliminary data.</text>
</comment>
<feature type="compositionally biased region" description="Basic and acidic residues" evidence="1">
    <location>
        <begin position="549"/>
        <end position="564"/>
    </location>
</feature>
<feature type="non-terminal residue" evidence="3">
    <location>
        <position position="1824"/>
    </location>
</feature>